<accession>A0AA90TXQ6</accession>
<gene>
    <name evidence="2" type="ORF">J2750_000294</name>
</gene>
<dbReference type="InterPro" id="IPR056613">
    <property type="entry name" value="DUF7287"/>
</dbReference>
<sequence>MGYDQPITGDRIEHTDRINERPFKRSGNKHLRTDRAQITIDYLIAITIFLFAVFFVFQYTSGLFTPFQSDSDEVTLVADRVATSITEIELASGDINTPNLVDQNNTDTLFYSLTYDYEDTVSDLGLRGGFQSYELNITMANSTSLMYIAGKPLPTTGNIGQTKRVVLLEDIGSSKRENAILSVRVW</sequence>
<evidence type="ECO:0000256" key="1">
    <source>
        <dbReference type="SAM" id="Phobius"/>
    </source>
</evidence>
<dbReference type="EMBL" id="JAVDQI010000001">
    <property type="protein sequence ID" value="MDR6221862.1"/>
    <property type="molecule type" value="Genomic_DNA"/>
</dbReference>
<dbReference type="Pfam" id="PF23958">
    <property type="entry name" value="DUF7287"/>
    <property type="match status" value="1"/>
</dbReference>
<protein>
    <submittedName>
        <fullName evidence="2">Uncharacterized protein</fullName>
    </submittedName>
</protein>
<organism evidence="2 3">
    <name type="scientific">Methanococcoides alaskense</name>
    <dbReference type="NCBI Taxonomy" id="325778"/>
    <lineage>
        <taxon>Archaea</taxon>
        <taxon>Methanobacteriati</taxon>
        <taxon>Methanobacteriota</taxon>
        <taxon>Stenosarchaea group</taxon>
        <taxon>Methanomicrobia</taxon>
        <taxon>Methanosarcinales</taxon>
        <taxon>Methanosarcinaceae</taxon>
        <taxon>Methanococcoides</taxon>
    </lineage>
</organism>
<keyword evidence="1" id="KW-1133">Transmembrane helix</keyword>
<keyword evidence="3" id="KW-1185">Reference proteome</keyword>
<comment type="caution">
    <text evidence="2">The sequence shown here is derived from an EMBL/GenBank/DDBJ whole genome shotgun (WGS) entry which is preliminary data.</text>
</comment>
<dbReference type="RefSeq" id="WP_270096326.1">
    <property type="nucleotide sequence ID" value="NZ_JAQFFK010000003.1"/>
</dbReference>
<keyword evidence="1" id="KW-0472">Membrane</keyword>
<keyword evidence="1" id="KW-0812">Transmembrane</keyword>
<dbReference type="Proteomes" id="UP001185015">
    <property type="component" value="Unassembled WGS sequence"/>
</dbReference>
<evidence type="ECO:0000313" key="2">
    <source>
        <dbReference type="EMBL" id="MDR6221862.1"/>
    </source>
</evidence>
<evidence type="ECO:0000313" key="3">
    <source>
        <dbReference type="Proteomes" id="UP001185015"/>
    </source>
</evidence>
<feature type="transmembrane region" description="Helical" evidence="1">
    <location>
        <begin position="39"/>
        <end position="59"/>
    </location>
</feature>
<proteinExistence type="predicted"/>
<dbReference type="AlphaFoldDB" id="A0AA90TXQ6"/>
<reference evidence="2 3" key="1">
    <citation type="submission" date="2023-07" db="EMBL/GenBank/DDBJ databases">
        <title>Genomic Encyclopedia of Type Strains, Phase IV (KMG-IV): sequencing the most valuable type-strain genomes for metagenomic binning, comparative biology and taxonomic classification.</title>
        <authorList>
            <person name="Goeker M."/>
        </authorList>
    </citation>
    <scope>NUCLEOTIDE SEQUENCE [LARGE SCALE GENOMIC DNA]</scope>
    <source>
        <strain evidence="2 3">DSM 17273</strain>
    </source>
</reference>
<name>A0AA90TXQ6_9EURY</name>